<comment type="caution">
    <text evidence="3">The sequence shown here is derived from an EMBL/GenBank/DDBJ whole genome shotgun (WGS) entry which is preliminary data.</text>
</comment>
<keyword evidence="2" id="KW-0732">Signal</keyword>
<evidence type="ECO:0000256" key="2">
    <source>
        <dbReference type="SAM" id="SignalP"/>
    </source>
</evidence>
<dbReference type="InterPro" id="IPR001563">
    <property type="entry name" value="Peptidase_S10"/>
</dbReference>
<evidence type="ECO:0000256" key="1">
    <source>
        <dbReference type="ARBA" id="ARBA00009431"/>
    </source>
</evidence>
<feature type="chain" id="PRO_5043898602" evidence="2">
    <location>
        <begin position="22"/>
        <end position="133"/>
    </location>
</feature>
<dbReference type="Pfam" id="PF00450">
    <property type="entry name" value="Peptidase_S10"/>
    <property type="match status" value="1"/>
</dbReference>
<dbReference type="GO" id="GO:0006508">
    <property type="term" value="P:proteolysis"/>
    <property type="evidence" value="ECO:0007669"/>
    <property type="project" value="InterPro"/>
</dbReference>
<gene>
    <name evidence="3" type="ORF">LIER_30143</name>
</gene>
<dbReference type="AlphaFoldDB" id="A0AAV3RLP7"/>
<dbReference type="SUPFAM" id="SSF53474">
    <property type="entry name" value="alpha/beta-Hydrolases"/>
    <property type="match status" value="1"/>
</dbReference>
<evidence type="ECO:0000313" key="4">
    <source>
        <dbReference type="Proteomes" id="UP001454036"/>
    </source>
</evidence>
<dbReference type="Gene3D" id="3.40.50.1820">
    <property type="entry name" value="alpha/beta hydrolase"/>
    <property type="match status" value="1"/>
</dbReference>
<reference evidence="3 4" key="1">
    <citation type="submission" date="2024-01" db="EMBL/GenBank/DDBJ databases">
        <title>The complete chloroplast genome sequence of Lithospermum erythrorhizon: insights into the phylogenetic relationship among Boraginaceae species and the maternal lineages of purple gromwells.</title>
        <authorList>
            <person name="Okada T."/>
            <person name="Watanabe K."/>
        </authorList>
    </citation>
    <scope>NUCLEOTIDE SEQUENCE [LARGE SCALE GENOMIC DNA]</scope>
</reference>
<evidence type="ECO:0000313" key="3">
    <source>
        <dbReference type="EMBL" id="GAA0180672.1"/>
    </source>
</evidence>
<comment type="similarity">
    <text evidence="1">Belongs to the peptidase S10 family.</text>
</comment>
<dbReference type="GO" id="GO:0004185">
    <property type="term" value="F:serine-type carboxypeptidase activity"/>
    <property type="evidence" value="ECO:0007669"/>
    <property type="project" value="InterPro"/>
</dbReference>
<feature type="signal peptide" evidence="2">
    <location>
        <begin position="1"/>
        <end position="21"/>
    </location>
</feature>
<dbReference type="InterPro" id="IPR029058">
    <property type="entry name" value="AB_hydrolase_fold"/>
</dbReference>
<dbReference type="EMBL" id="BAABME010010650">
    <property type="protein sequence ID" value="GAA0180672.1"/>
    <property type="molecule type" value="Genomic_DNA"/>
</dbReference>
<name>A0AAV3RLP7_LITER</name>
<protein>
    <submittedName>
        <fullName evidence="3">Uncharacterized protein</fullName>
    </submittedName>
</protein>
<proteinExistence type="inferred from homology"/>
<accession>A0AAV3RLP7</accession>
<dbReference type="Proteomes" id="UP001454036">
    <property type="component" value="Unassembled WGS sequence"/>
</dbReference>
<organism evidence="3 4">
    <name type="scientific">Lithospermum erythrorhizon</name>
    <name type="common">Purple gromwell</name>
    <name type="synonym">Lithospermum officinale var. erythrorhizon</name>
    <dbReference type="NCBI Taxonomy" id="34254"/>
    <lineage>
        <taxon>Eukaryota</taxon>
        <taxon>Viridiplantae</taxon>
        <taxon>Streptophyta</taxon>
        <taxon>Embryophyta</taxon>
        <taxon>Tracheophyta</taxon>
        <taxon>Spermatophyta</taxon>
        <taxon>Magnoliopsida</taxon>
        <taxon>eudicotyledons</taxon>
        <taxon>Gunneridae</taxon>
        <taxon>Pentapetalae</taxon>
        <taxon>asterids</taxon>
        <taxon>lamiids</taxon>
        <taxon>Boraginales</taxon>
        <taxon>Boraginaceae</taxon>
        <taxon>Boraginoideae</taxon>
        <taxon>Lithospermeae</taxon>
        <taxon>Lithospermum</taxon>
    </lineage>
</organism>
<sequence>MYGTLLLLGISLLCLSSFVQYHNGIKSNPLQSLLSPNCSLRNSDNIVSEYQDTDEYKPVYIGPLDGLKEVDKIVSLPGQPIYSGSLEDLVALQLDMHGAFMELGPFRVNPDGKTLWQNKYAWNNGSKKHYSFF</sequence>
<keyword evidence="4" id="KW-1185">Reference proteome</keyword>